<dbReference type="OrthoDB" id="118105at2759"/>
<dbReference type="PANTHER" id="PTHR46599:SF2">
    <property type="entry name" value="PIGGYBAC TRANSPOSABLE ELEMENT-DERIVED PROTEIN 4-LIKE"/>
    <property type="match status" value="1"/>
</dbReference>
<dbReference type="PANTHER" id="PTHR46599">
    <property type="entry name" value="PIGGYBAC TRANSPOSABLE ELEMENT-DERIVED PROTEIN 4"/>
    <property type="match status" value="1"/>
</dbReference>
<sequence length="138" mass="16218">MTIETSVCFQLIATPTQVPQFLEERGNEQIKIPRPESVMLYTTFMGGVDRVDQFRSYYDFGRTTKKWWKYLFAFVVNTAITEEKERVPTAAIRKDEHLRGDALKLHGNAEAVICLYVKWDVFLLFMKKWSGYRLLIIL</sequence>
<protein>
    <recommendedName>
        <fullName evidence="1">PiggyBac transposable element-derived protein domain-containing protein</fullName>
    </recommendedName>
</protein>
<accession>A0A8K0KNL1</accession>
<reference evidence="2" key="2">
    <citation type="submission" date="2017-10" db="EMBL/GenBank/DDBJ databases">
        <title>Ladona fulva Genome sequencing and assembly.</title>
        <authorList>
            <person name="Murali S."/>
            <person name="Richards S."/>
            <person name="Bandaranaike D."/>
            <person name="Bellair M."/>
            <person name="Blankenburg K."/>
            <person name="Chao H."/>
            <person name="Dinh H."/>
            <person name="Doddapaneni H."/>
            <person name="Dugan-Rocha S."/>
            <person name="Elkadiri S."/>
            <person name="Gnanaolivu R."/>
            <person name="Hernandez B."/>
            <person name="Skinner E."/>
            <person name="Javaid M."/>
            <person name="Lee S."/>
            <person name="Li M."/>
            <person name="Ming W."/>
            <person name="Munidasa M."/>
            <person name="Muniz J."/>
            <person name="Nguyen L."/>
            <person name="Hughes D."/>
            <person name="Osuji N."/>
            <person name="Pu L.-L."/>
            <person name="Puazo M."/>
            <person name="Qu C."/>
            <person name="Quiroz J."/>
            <person name="Raj R."/>
            <person name="Weissenberger G."/>
            <person name="Xin Y."/>
            <person name="Zou X."/>
            <person name="Han Y."/>
            <person name="Worley K."/>
            <person name="Muzny D."/>
            <person name="Gibbs R."/>
        </authorList>
    </citation>
    <scope>NUCLEOTIDE SEQUENCE</scope>
    <source>
        <strain evidence="2">Sampled in the wild</strain>
    </source>
</reference>
<dbReference type="Pfam" id="PF13843">
    <property type="entry name" value="DDE_Tnp_1_7"/>
    <property type="match status" value="1"/>
</dbReference>
<feature type="domain" description="PiggyBac transposable element-derived protein" evidence="1">
    <location>
        <begin position="27"/>
        <end position="80"/>
    </location>
</feature>
<reference evidence="2" key="1">
    <citation type="submission" date="2013-04" db="EMBL/GenBank/DDBJ databases">
        <authorList>
            <person name="Qu J."/>
            <person name="Murali S.C."/>
            <person name="Bandaranaike D."/>
            <person name="Bellair M."/>
            <person name="Blankenburg K."/>
            <person name="Chao H."/>
            <person name="Dinh H."/>
            <person name="Doddapaneni H."/>
            <person name="Downs B."/>
            <person name="Dugan-Rocha S."/>
            <person name="Elkadiri S."/>
            <person name="Gnanaolivu R.D."/>
            <person name="Hernandez B."/>
            <person name="Javaid M."/>
            <person name="Jayaseelan J.C."/>
            <person name="Lee S."/>
            <person name="Li M."/>
            <person name="Ming W."/>
            <person name="Munidasa M."/>
            <person name="Muniz J."/>
            <person name="Nguyen L."/>
            <person name="Ongeri F."/>
            <person name="Osuji N."/>
            <person name="Pu L.-L."/>
            <person name="Puazo M."/>
            <person name="Qu C."/>
            <person name="Quiroz J."/>
            <person name="Raj R."/>
            <person name="Weissenberger G."/>
            <person name="Xin Y."/>
            <person name="Zou X."/>
            <person name="Han Y."/>
            <person name="Richards S."/>
            <person name="Worley K."/>
            <person name="Muzny D."/>
            <person name="Gibbs R."/>
        </authorList>
    </citation>
    <scope>NUCLEOTIDE SEQUENCE</scope>
    <source>
        <strain evidence="2">Sampled in the wild</strain>
    </source>
</reference>
<dbReference type="AlphaFoldDB" id="A0A8K0KNL1"/>
<dbReference type="InterPro" id="IPR029526">
    <property type="entry name" value="PGBD"/>
</dbReference>
<name>A0A8K0KNL1_LADFU</name>
<keyword evidence="3" id="KW-1185">Reference proteome</keyword>
<gene>
    <name evidence="2" type="ORF">J437_LFUL003322</name>
</gene>
<comment type="caution">
    <text evidence="2">The sequence shown here is derived from an EMBL/GenBank/DDBJ whole genome shotgun (WGS) entry which is preliminary data.</text>
</comment>
<organism evidence="2 3">
    <name type="scientific">Ladona fulva</name>
    <name type="common">Scarce chaser dragonfly</name>
    <name type="synonym">Libellula fulva</name>
    <dbReference type="NCBI Taxonomy" id="123851"/>
    <lineage>
        <taxon>Eukaryota</taxon>
        <taxon>Metazoa</taxon>
        <taxon>Ecdysozoa</taxon>
        <taxon>Arthropoda</taxon>
        <taxon>Hexapoda</taxon>
        <taxon>Insecta</taxon>
        <taxon>Pterygota</taxon>
        <taxon>Palaeoptera</taxon>
        <taxon>Odonata</taxon>
        <taxon>Epiprocta</taxon>
        <taxon>Anisoptera</taxon>
        <taxon>Libelluloidea</taxon>
        <taxon>Libellulidae</taxon>
        <taxon>Ladona</taxon>
    </lineage>
</organism>
<evidence type="ECO:0000259" key="1">
    <source>
        <dbReference type="Pfam" id="PF13843"/>
    </source>
</evidence>
<proteinExistence type="predicted"/>
<dbReference type="Proteomes" id="UP000792457">
    <property type="component" value="Unassembled WGS sequence"/>
</dbReference>
<evidence type="ECO:0000313" key="3">
    <source>
        <dbReference type="Proteomes" id="UP000792457"/>
    </source>
</evidence>
<dbReference type="EMBL" id="KZ309189">
    <property type="protein sequence ID" value="KAG8237593.1"/>
    <property type="molecule type" value="Genomic_DNA"/>
</dbReference>
<evidence type="ECO:0000313" key="2">
    <source>
        <dbReference type="EMBL" id="KAG8237593.1"/>
    </source>
</evidence>